<comment type="function">
    <text evidence="9">A type II topoisomerase that negatively supercoils closed circular double-stranded (ds) DNA in an ATP-dependent manner to modulate DNA topology and maintain chromosomes in an underwound state. Negative supercoiling favors strand separation, and DNA replication, transcription, recombination and repair, all of which involve strand separation. Also able to catalyze the interconversion of other topological isomers of dsDNA rings, including catenanes and knotted rings. Type II topoisomerases break and join 2 DNA strands simultaneously in an ATP-dependent manner.</text>
</comment>
<dbReference type="InterPro" id="IPR035516">
    <property type="entry name" value="Gyrase/topoIV_suA_C"/>
</dbReference>
<comment type="miscellaneous">
    <text evidence="9">Few gyrases are as efficient as E.coli at forming negative supercoils. Not all organisms have 2 type II topoisomerases; in organisms with a single type II topoisomerase this enzyme also has to decatenate newly replicated chromosomes.</text>
</comment>
<keyword evidence="6 9" id="KW-0238">DNA-binding</keyword>
<accession>A0A1F5S326</accession>
<comment type="catalytic activity">
    <reaction evidence="1 9 10">
        <text>ATP-dependent breakage, passage and rejoining of double-stranded DNA.</text>
        <dbReference type="EC" id="5.6.2.2"/>
    </reaction>
</comment>
<dbReference type="PANTHER" id="PTHR43493">
    <property type="entry name" value="DNA GYRASE/TOPOISOMERASE SUBUNIT A"/>
    <property type="match status" value="1"/>
</dbReference>
<dbReference type="GO" id="GO:0003677">
    <property type="term" value="F:DNA binding"/>
    <property type="evidence" value="ECO:0007669"/>
    <property type="project" value="UniProtKB-UniRule"/>
</dbReference>
<dbReference type="GO" id="GO:0034335">
    <property type="term" value="F:DNA negative supercoiling activity"/>
    <property type="evidence" value="ECO:0007669"/>
    <property type="project" value="UniProtKB-ARBA"/>
</dbReference>
<dbReference type="EMBL" id="MFGA01000015">
    <property type="protein sequence ID" value="OGF21110.1"/>
    <property type="molecule type" value="Genomic_DNA"/>
</dbReference>
<evidence type="ECO:0000256" key="7">
    <source>
        <dbReference type="ARBA" id="ARBA00023235"/>
    </source>
</evidence>
<dbReference type="GO" id="GO:0006265">
    <property type="term" value="P:DNA topological change"/>
    <property type="evidence" value="ECO:0007669"/>
    <property type="project" value="UniProtKB-UniRule"/>
</dbReference>
<sequence>MKEKQEENKIIENIEQCPIEKEAQSSYLDYAMSVIISRALPDVRDGLKPVHRRVLYAMWDIGLKPTAKFRKSATVVGEVLGKYHPHGDSAVYDSMVRMAQDFSMRYPLVWGQGNFGSMDGDSAAAMRYTEAKLARISEELLFDIERETVNFIPNYDGSHKEPQVLPARLPNLLLNGTMGIAVGMATNIPPHNLKEICAGIMHLIDNPDCSIDDLTEFIKGPDFPTGGIIYGSNIIKQTYATGRGSIVMRAKADILEDKAGQFKIIISEVPYQLNKATLLEKIAELVKDKKIEGIRDLRDESNKDGVRVVVDLKKDSYPKKILNQLFDMTPLQGSFHVNMLALVDGIQPKILNLKMVLEYYLLHRKEVVKRRCEFDLMKAKDRAHILRGLKIAVDNIDAVIKLIKKSNDKEEARINLMKQFKLTEIQAVAILEMKLQQLANLERMRIEEELKEKMALIKELEEILASPKRISNIIKKEIEEISEKYGDERRTQIIAHAVKDFAVEDLIPNEATIVVVTADGYIKRLPTETFKTQSRGGKGVIGLTTKEEDTVEHLLVTTTHSDLLFFTTRGRVFQLKAYDVPAASRTSKGQAIVNFLQLSQEEKVSSILSMKELGEGDYKYLVMVTKEGVIKKVDIKDFDNVRRSGLIALKLKDGDNLEWVKPSGGNDEIMLVTAGAQAIRFKEKNVRAMGRTAAGVRGIRLKGKDVIVGMDVIDPSLISKNLLDLLVVSEHGFGKRTNLKSYKVQGRGGSGIKTGKITPKTGKIISAEVASNKDERDLIIISKFGQVIRMPYKSVSVLGRATQGVRVMRFKEKDDMASSVTFI</sequence>
<dbReference type="EC" id="5.6.2.2" evidence="9"/>
<dbReference type="FunFam" id="3.90.199.10:FF:000001">
    <property type="entry name" value="DNA gyrase subunit A"/>
    <property type="match status" value="1"/>
</dbReference>
<keyword evidence="5 9" id="KW-0799">Topoisomerase</keyword>
<dbReference type="InterPro" id="IPR013760">
    <property type="entry name" value="Topo_IIA-like_dom_sf"/>
</dbReference>
<dbReference type="GO" id="GO:0005524">
    <property type="term" value="F:ATP binding"/>
    <property type="evidence" value="ECO:0007669"/>
    <property type="project" value="UniProtKB-UniRule"/>
</dbReference>
<dbReference type="InterPro" id="IPR006691">
    <property type="entry name" value="GyrA/parC_rep"/>
</dbReference>
<organism evidence="13 14">
    <name type="scientific">Candidatus Falkowbacteria bacterium RIFOXYA2_FULL_38_12</name>
    <dbReference type="NCBI Taxonomy" id="1797993"/>
    <lineage>
        <taxon>Bacteria</taxon>
        <taxon>Candidatus Falkowiibacteriota</taxon>
    </lineage>
</organism>
<evidence type="ECO:0000256" key="10">
    <source>
        <dbReference type="PROSITE-ProRule" id="PRU01384"/>
    </source>
</evidence>
<evidence type="ECO:0000313" key="14">
    <source>
        <dbReference type="Proteomes" id="UP000177407"/>
    </source>
</evidence>
<dbReference type="PANTHER" id="PTHR43493:SF5">
    <property type="entry name" value="DNA GYRASE SUBUNIT A, CHLOROPLASTIC_MITOCHONDRIAL"/>
    <property type="match status" value="1"/>
</dbReference>
<comment type="subcellular location">
    <subcellularLocation>
        <location evidence="9">Cytoplasm</location>
    </subcellularLocation>
</comment>
<dbReference type="Pfam" id="PF03989">
    <property type="entry name" value="DNA_gyraseA_C"/>
    <property type="match status" value="6"/>
</dbReference>
<evidence type="ECO:0000256" key="1">
    <source>
        <dbReference type="ARBA" id="ARBA00000185"/>
    </source>
</evidence>
<evidence type="ECO:0000256" key="3">
    <source>
        <dbReference type="ARBA" id="ARBA00022741"/>
    </source>
</evidence>
<dbReference type="InterPro" id="IPR002205">
    <property type="entry name" value="Topo_IIA_dom_A"/>
</dbReference>
<dbReference type="Gene3D" id="3.90.199.10">
    <property type="entry name" value="Topoisomerase II, domain 5"/>
    <property type="match status" value="1"/>
</dbReference>
<dbReference type="InterPro" id="IPR050220">
    <property type="entry name" value="Type_II_DNA_Topoisomerases"/>
</dbReference>
<dbReference type="Gene3D" id="2.120.10.90">
    <property type="entry name" value="DNA gyrase/topoisomerase IV, subunit A, C-terminal"/>
    <property type="match status" value="1"/>
</dbReference>
<dbReference type="GO" id="GO:0006261">
    <property type="term" value="P:DNA-templated DNA replication"/>
    <property type="evidence" value="ECO:0007669"/>
    <property type="project" value="UniProtKB-UniRule"/>
</dbReference>
<evidence type="ECO:0000256" key="8">
    <source>
        <dbReference type="ARBA" id="ARBA00063644"/>
    </source>
</evidence>
<dbReference type="GO" id="GO:0005694">
    <property type="term" value="C:chromosome"/>
    <property type="evidence" value="ECO:0007669"/>
    <property type="project" value="InterPro"/>
</dbReference>
<dbReference type="Gene3D" id="1.10.268.10">
    <property type="entry name" value="Topoisomerase, domain 3"/>
    <property type="match status" value="1"/>
</dbReference>
<evidence type="ECO:0000256" key="9">
    <source>
        <dbReference type="HAMAP-Rule" id="MF_01897"/>
    </source>
</evidence>
<evidence type="ECO:0000256" key="6">
    <source>
        <dbReference type="ARBA" id="ARBA00023125"/>
    </source>
</evidence>
<dbReference type="SMART" id="SM00434">
    <property type="entry name" value="TOP4c"/>
    <property type="match status" value="1"/>
</dbReference>
<dbReference type="Proteomes" id="UP000177407">
    <property type="component" value="Unassembled WGS sequence"/>
</dbReference>
<dbReference type="AlphaFoldDB" id="A0A1F5S326"/>
<dbReference type="GO" id="GO:0009330">
    <property type="term" value="C:DNA topoisomerase type II (double strand cut, ATP-hydrolyzing) complex"/>
    <property type="evidence" value="ECO:0007669"/>
    <property type="project" value="TreeGrafter"/>
</dbReference>
<evidence type="ECO:0000256" key="11">
    <source>
        <dbReference type="SAM" id="Coils"/>
    </source>
</evidence>
<dbReference type="NCBIfam" id="TIGR01063">
    <property type="entry name" value="gyrA"/>
    <property type="match status" value="1"/>
</dbReference>
<protein>
    <recommendedName>
        <fullName evidence="9">DNA gyrase subunit A</fullName>
        <ecNumber evidence="9">5.6.2.2</ecNumber>
    </recommendedName>
</protein>
<dbReference type="CDD" id="cd00187">
    <property type="entry name" value="TOP4c"/>
    <property type="match status" value="1"/>
</dbReference>
<comment type="caution">
    <text evidence="13">The sequence shown here is derived from an EMBL/GenBank/DDBJ whole genome shotgun (WGS) entry which is preliminary data.</text>
</comment>
<evidence type="ECO:0000256" key="4">
    <source>
        <dbReference type="ARBA" id="ARBA00022840"/>
    </source>
</evidence>
<keyword evidence="4 9" id="KW-0067">ATP-binding</keyword>
<keyword evidence="7 9" id="KW-0413">Isomerase</keyword>
<comment type="subunit">
    <text evidence="9">Heterotetramer, composed of two GyrA and two GyrB chains. In the heterotetramer, GyrA contains the active site tyrosine that forms a transient covalent intermediate with DNA, while GyrB binds cofactors and catalyzes ATP hydrolysis.</text>
</comment>
<comment type="caution">
    <text evidence="9">Lacks conserved residue(s) required for the propagation of feature annotation.</text>
</comment>
<comment type="similarity">
    <text evidence="2 9">Belongs to the type II topoisomerase GyrA/ParC subunit family.</text>
</comment>
<dbReference type="Gene3D" id="3.30.1360.40">
    <property type="match status" value="1"/>
</dbReference>
<evidence type="ECO:0000256" key="2">
    <source>
        <dbReference type="ARBA" id="ARBA00008263"/>
    </source>
</evidence>
<feature type="domain" description="Topo IIA-type catalytic" evidence="12">
    <location>
        <begin position="40"/>
        <end position="506"/>
    </location>
</feature>
<dbReference type="InterPro" id="IPR005743">
    <property type="entry name" value="GyrA"/>
</dbReference>
<dbReference type="NCBIfam" id="NF004044">
    <property type="entry name" value="PRK05561.1"/>
    <property type="match status" value="1"/>
</dbReference>
<evidence type="ECO:0000313" key="13">
    <source>
        <dbReference type="EMBL" id="OGF21110.1"/>
    </source>
</evidence>
<feature type="active site" description="O-(5'-phospho-DNA)-tyrosine intermediate" evidence="9 10">
    <location>
        <position position="128"/>
    </location>
</feature>
<dbReference type="InterPro" id="IPR013757">
    <property type="entry name" value="Topo_IIA_A_a_sf"/>
</dbReference>
<evidence type="ECO:0000259" key="12">
    <source>
        <dbReference type="PROSITE" id="PS52040"/>
    </source>
</evidence>
<name>A0A1F5S326_9BACT</name>
<dbReference type="NCBIfam" id="NF004043">
    <property type="entry name" value="PRK05560.1"/>
    <property type="match status" value="1"/>
</dbReference>
<dbReference type="SUPFAM" id="SSF56719">
    <property type="entry name" value="Type II DNA topoisomerase"/>
    <property type="match status" value="1"/>
</dbReference>
<dbReference type="Pfam" id="PF00521">
    <property type="entry name" value="DNA_topoisoIV"/>
    <property type="match status" value="1"/>
</dbReference>
<dbReference type="FunFam" id="2.120.10.90:FF:000005">
    <property type="entry name" value="DNA topoisomerase 4 subunit A"/>
    <property type="match status" value="1"/>
</dbReference>
<keyword evidence="11" id="KW-0175">Coiled coil</keyword>
<gene>
    <name evidence="9" type="primary">gyrA</name>
    <name evidence="13" type="ORF">A2257_00235</name>
</gene>
<evidence type="ECO:0000256" key="5">
    <source>
        <dbReference type="ARBA" id="ARBA00023029"/>
    </source>
</evidence>
<dbReference type="FunFam" id="1.10.268.10:FF:000001">
    <property type="entry name" value="DNA gyrase subunit A"/>
    <property type="match status" value="1"/>
</dbReference>
<proteinExistence type="inferred from homology"/>
<reference evidence="13 14" key="1">
    <citation type="journal article" date="2016" name="Nat. Commun.">
        <title>Thousands of microbial genomes shed light on interconnected biogeochemical processes in an aquifer system.</title>
        <authorList>
            <person name="Anantharaman K."/>
            <person name="Brown C.T."/>
            <person name="Hug L.A."/>
            <person name="Sharon I."/>
            <person name="Castelle C.J."/>
            <person name="Probst A.J."/>
            <person name="Thomas B.C."/>
            <person name="Singh A."/>
            <person name="Wilkins M.J."/>
            <person name="Karaoz U."/>
            <person name="Brodie E.L."/>
            <person name="Williams K.H."/>
            <person name="Hubbard S.S."/>
            <person name="Banfield J.F."/>
        </authorList>
    </citation>
    <scope>NUCLEOTIDE SEQUENCE [LARGE SCALE GENOMIC DNA]</scope>
</reference>
<dbReference type="InterPro" id="IPR013758">
    <property type="entry name" value="Topo_IIA_A/C_ab"/>
</dbReference>
<keyword evidence="9" id="KW-0963">Cytoplasm</keyword>
<dbReference type="HAMAP" id="MF_01897">
    <property type="entry name" value="GyrA"/>
    <property type="match status" value="1"/>
</dbReference>
<dbReference type="SUPFAM" id="SSF101904">
    <property type="entry name" value="GyrA/ParC C-terminal domain-like"/>
    <property type="match status" value="1"/>
</dbReference>
<dbReference type="PROSITE" id="PS52040">
    <property type="entry name" value="TOPO_IIA"/>
    <property type="match status" value="1"/>
</dbReference>
<keyword evidence="3 9" id="KW-0547">Nucleotide-binding</keyword>
<dbReference type="GO" id="GO:0005737">
    <property type="term" value="C:cytoplasm"/>
    <property type="evidence" value="ECO:0007669"/>
    <property type="project" value="UniProtKB-SubCell"/>
</dbReference>
<dbReference type="FunFam" id="3.30.1360.40:FF:000002">
    <property type="entry name" value="DNA gyrase subunit A"/>
    <property type="match status" value="1"/>
</dbReference>
<comment type="subunit">
    <text evidence="8">Heterotetramer composed of ParC and ParE.</text>
</comment>
<feature type="coiled-coil region" evidence="11">
    <location>
        <begin position="431"/>
        <end position="466"/>
    </location>
</feature>